<dbReference type="Proteomes" id="UP000001396">
    <property type="component" value="Unassembled WGS sequence"/>
</dbReference>
<keyword evidence="3" id="KW-1185">Reference proteome</keyword>
<evidence type="ECO:0000313" key="3">
    <source>
        <dbReference type="Proteomes" id="UP000001396"/>
    </source>
</evidence>
<feature type="coiled-coil region" evidence="1">
    <location>
        <begin position="162"/>
        <end position="189"/>
    </location>
</feature>
<name>D3BDK5_HETP5</name>
<sequence length="262" mass="30482">MTTTSHSHEIDDTVVIDTPGLQDVKMREKSAQEIEKQLKKDKSFKIVYVITLESGRIKAHDLQTINSINRAIKTEFQYGIIINKVSKYLQQIIDATPDMLNICFDLLDKQPCKIFILNEIEELDDRDNALLKDMEVIKELYLFLDKVPASFLSKERVDKVDVRDYNKMVNDMESKIHSLIKESEMVKNNVCRLEEMDKSKGKDNQHHLTNEVNLPKIQEGNLCVSTFIDDAPVYLHRNHSPTNNKRSRFPKPHFIEQNCCLF</sequence>
<evidence type="ECO:0000256" key="1">
    <source>
        <dbReference type="SAM" id="Coils"/>
    </source>
</evidence>
<dbReference type="GeneID" id="31362288"/>
<reference evidence="2 3" key="1">
    <citation type="journal article" date="2011" name="Genome Res.">
        <title>Phylogeny-wide analysis of social amoeba genomes highlights ancient origins for complex intercellular communication.</title>
        <authorList>
            <person name="Heidel A.J."/>
            <person name="Lawal H.M."/>
            <person name="Felder M."/>
            <person name="Schilde C."/>
            <person name="Helps N.R."/>
            <person name="Tunggal B."/>
            <person name="Rivero F."/>
            <person name="John U."/>
            <person name="Schleicher M."/>
            <person name="Eichinger L."/>
            <person name="Platzer M."/>
            <person name="Noegel A.A."/>
            <person name="Schaap P."/>
            <person name="Gloeckner G."/>
        </authorList>
    </citation>
    <scope>NUCLEOTIDE SEQUENCE [LARGE SCALE GENOMIC DNA]</scope>
    <source>
        <strain evidence="3">ATCC 26659 / Pp 5 / PN500</strain>
    </source>
</reference>
<accession>D3BDK5</accession>
<protein>
    <recommendedName>
        <fullName evidence="4">AIG1-type G domain-containing protein</fullName>
    </recommendedName>
</protein>
<dbReference type="InterPro" id="IPR027417">
    <property type="entry name" value="P-loop_NTPase"/>
</dbReference>
<proteinExistence type="predicted"/>
<dbReference type="AlphaFoldDB" id="D3BDK5"/>
<evidence type="ECO:0000313" key="2">
    <source>
        <dbReference type="EMBL" id="EFA79986.1"/>
    </source>
</evidence>
<evidence type="ECO:0008006" key="4">
    <source>
        <dbReference type="Google" id="ProtNLM"/>
    </source>
</evidence>
<dbReference type="RefSeq" id="XP_020432106.1">
    <property type="nucleotide sequence ID" value="XM_020577658.1"/>
</dbReference>
<comment type="caution">
    <text evidence="2">The sequence shown here is derived from an EMBL/GenBank/DDBJ whole genome shotgun (WGS) entry which is preliminary data.</text>
</comment>
<keyword evidence="1" id="KW-0175">Coiled coil</keyword>
<dbReference type="Gene3D" id="3.40.50.300">
    <property type="entry name" value="P-loop containing nucleotide triphosphate hydrolases"/>
    <property type="match status" value="1"/>
</dbReference>
<organism evidence="2 3">
    <name type="scientific">Heterostelium pallidum (strain ATCC 26659 / Pp 5 / PN500)</name>
    <name type="common">Cellular slime mold</name>
    <name type="synonym">Polysphondylium pallidum</name>
    <dbReference type="NCBI Taxonomy" id="670386"/>
    <lineage>
        <taxon>Eukaryota</taxon>
        <taxon>Amoebozoa</taxon>
        <taxon>Evosea</taxon>
        <taxon>Eumycetozoa</taxon>
        <taxon>Dictyostelia</taxon>
        <taxon>Acytosteliales</taxon>
        <taxon>Acytosteliaceae</taxon>
        <taxon>Heterostelium</taxon>
    </lineage>
</organism>
<dbReference type="EMBL" id="ADBJ01000031">
    <property type="protein sequence ID" value="EFA79986.1"/>
    <property type="molecule type" value="Genomic_DNA"/>
</dbReference>
<gene>
    <name evidence="2" type="ORF">PPL_06807</name>
</gene>
<dbReference type="InParanoid" id="D3BDK5"/>